<dbReference type="InterPro" id="IPR036890">
    <property type="entry name" value="HATPase_C_sf"/>
</dbReference>
<dbReference type="EMBL" id="DRKP01000096">
    <property type="protein sequence ID" value="HEB96447.1"/>
    <property type="molecule type" value="Genomic_DNA"/>
</dbReference>
<feature type="domain" description="Histidine kinase" evidence="4">
    <location>
        <begin position="489"/>
        <end position="703"/>
    </location>
</feature>
<dbReference type="InterPro" id="IPR003018">
    <property type="entry name" value="GAF"/>
</dbReference>
<comment type="catalytic activity">
    <reaction evidence="1">
        <text>ATP + protein L-histidine = ADP + protein N-phospho-L-histidine.</text>
        <dbReference type="EC" id="2.7.13.3"/>
    </reaction>
</comment>
<dbReference type="InterPro" id="IPR003661">
    <property type="entry name" value="HisK_dim/P_dom"/>
</dbReference>
<dbReference type="Pfam" id="PF02518">
    <property type="entry name" value="HATPase_c"/>
    <property type="match status" value="1"/>
</dbReference>
<feature type="domain" description="HDOD" evidence="5">
    <location>
        <begin position="17"/>
        <end position="213"/>
    </location>
</feature>
<proteinExistence type="predicted"/>
<organism evidence="6">
    <name type="scientific">Sedimenticola thiotaurini</name>
    <dbReference type="NCBI Taxonomy" id="1543721"/>
    <lineage>
        <taxon>Bacteria</taxon>
        <taxon>Pseudomonadati</taxon>
        <taxon>Pseudomonadota</taxon>
        <taxon>Gammaproteobacteria</taxon>
        <taxon>Chromatiales</taxon>
        <taxon>Sedimenticolaceae</taxon>
        <taxon>Sedimenticola</taxon>
    </lineage>
</organism>
<dbReference type="Gene3D" id="3.30.565.10">
    <property type="entry name" value="Histidine kinase-like ATPase, C-terminal domain"/>
    <property type="match status" value="1"/>
</dbReference>
<gene>
    <name evidence="6" type="ORF">ENI96_08450</name>
</gene>
<dbReference type="InterPro" id="IPR013976">
    <property type="entry name" value="HDOD"/>
</dbReference>
<keyword evidence="3" id="KW-0597">Phosphoprotein</keyword>
<dbReference type="EC" id="2.7.13.3" evidence="2"/>
<evidence type="ECO:0000256" key="2">
    <source>
        <dbReference type="ARBA" id="ARBA00012438"/>
    </source>
</evidence>
<dbReference type="Proteomes" id="UP000886251">
    <property type="component" value="Unassembled WGS sequence"/>
</dbReference>
<accession>A0A831RJH9</accession>
<dbReference type="InterPro" id="IPR005467">
    <property type="entry name" value="His_kinase_dom"/>
</dbReference>
<dbReference type="PROSITE" id="PS50109">
    <property type="entry name" value="HIS_KIN"/>
    <property type="match status" value="1"/>
</dbReference>
<dbReference type="Gene3D" id="3.30.450.40">
    <property type="match status" value="1"/>
</dbReference>
<dbReference type="PANTHER" id="PTHR33525">
    <property type="match status" value="1"/>
</dbReference>
<dbReference type="InterPro" id="IPR004358">
    <property type="entry name" value="Sig_transdc_His_kin-like_C"/>
</dbReference>
<dbReference type="Pfam" id="PF13492">
    <property type="entry name" value="GAF_3"/>
    <property type="match status" value="1"/>
</dbReference>
<dbReference type="Pfam" id="PF08668">
    <property type="entry name" value="HDOD"/>
    <property type="match status" value="1"/>
</dbReference>
<dbReference type="Gene3D" id="1.10.3210.10">
    <property type="entry name" value="Hypothetical protein af1432"/>
    <property type="match status" value="1"/>
</dbReference>
<dbReference type="SUPFAM" id="SSF47384">
    <property type="entry name" value="Homodimeric domain of signal transducing histidine kinase"/>
    <property type="match status" value="1"/>
</dbReference>
<dbReference type="AlphaFoldDB" id="A0A831RJH9"/>
<name>A0A831RJH9_9GAMM</name>
<dbReference type="InterPro" id="IPR003594">
    <property type="entry name" value="HATPase_dom"/>
</dbReference>
<evidence type="ECO:0000259" key="4">
    <source>
        <dbReference type="PROSITE" id="PS50109"/>
    </source>
</evidence>
<evidence type="ECO:0000256" key="3">
    <source>
        <dbReference type="ARBA" id="ARBA00022553"/>
    </source>
</evidence>
<dbReference type="CDD" id="cd00082">
    <property type="entry name" value="HisKA"/>
    <property type="match status" value="1"/>
</dbReference>
<dbReference type="SUPFAM" id="SSF55781">
    <property type="entry name" value="GAF domain-like"/>
    <property type="match status" value="1"/>
</dbReference>
<dbReference type="PROSITE" id="PS51833">
    <property type="entry name" value="HDOD"/>
    <property type="match status" value="1"/>
</dbReference>
<evidence type="ECO:0000256" key="1">
    <source>
        <dbReference type="ARBA" id="ARBA00000085"/>
    </source>
</evidence>
<evidence type="ECO:0000313" key="6">
    <source>
        <dbReference type="EMBL" id="HEB96447.1"/>
    </source>
</evidence>
<dbReference type="InterPro" id="IPR052340">
    <property type="entry name" value="RNase_Y/CdgJ"/>
</dbReference>
<dbReference type="SUPFAM" id="SSF109604">
    <property type="entry name" value="HD-domain/PDEase-like"/>
    <property type="match status" value="1"/>
</dbReference>
<dbReference type="InterPro" id="IPR029016">
    <property type="entry name" value="GAF-like_dom_sf"/>
</dbReference>
<reference evidence="6" key="1">
    <citation type="journal article" date="2020" name="mSystems">
        <title>Genome- and Community-Level Interaction Insights into Carbon Utilization and Element Cycling Functions of Hydrothermarchaeota in Hydrothermal Sediment.</title>
        <authorList>
            <person name="Zhou Z."/>
            <person name="Liu Y."/>
            <person name="Xu W."/>
            <person name="Pan J."/>
            <person name="Luo Z.H."/>
            <person name="Li M."/>
        </authorList>
    </citation>
    <scope>NUCLEOTIDE SEQUENCE [LARGE SCALE GENOMIC DNA]</scope>
    <source>
        <strain evidence="6">HyVt-443</strain>
    </source>
</reference>
<dbReference type="PRINTS" id="PR00344">
    <property type="entry name" value="BCTRLSENSOR"/>
</dbReference>
<evidence type="ECO:0000259" key="5">
    <source>
        <dbReference type="PROSITE" id="PS51833"/>
    </source>
</evidence>
<dbReference type="SMART" id="SM00387">
    <property type="entry name" value="HATPase_c"/>
    <property type="match status" value="1"/>
</dbReference>
<dbReference type="GO" id="GO:0000155">
    <property type="term" value="F:phosphorelay sensor kinase activity"/>
    <property type="evidence" value="ECO:0007669"/>
    <property type="project" value="InterPro"/>
</dbReference>
<dbReference type="InterPro" id="IPR036097">
    <property type="entry name" value="HisK_dim/P_sf"/>
</dbReference>
<sequence>MAGISLNSAVRFDIGQLPSIPRVLLRLIEACHRADVSFEELSEIIQQDVGLSARIIAIANSPAYAQWNGVRDFNRLLVVLGLDTIKTIAITTAVHQFFSQFSQEGGRWMGAFWRRSLFCACSARVLARLTSYEPAEEAYLIGLLHQVGQLVFLKQEPEGYLRLYESAGGDEAQLSRREREMYGGSAAELGAELAGAWGLGPFLADAIRYQGEPAEAILDTPRLVRLINFCHKLGLQGAPTESLQQEADLLFGLSGSVIDDLLTEVREEVARAAEGLGIDLEQGDDAFYADSEEVRLELARRVREFALLDGVRQNIAGGDDLVRMLGATLQDAELLFGLSNSIFFLLDDDQTTLRAAVASRQPRESVGELRIAMKSGRSLVADALLEGHTCSSFDSGGDAPQAVVDSQLVRLLEGDGLICIPLIGNRGRVGILVAAVDSHRWRRLREQKPLLDGFAEAAADLIQQRLQADRARDEAVGQERERQQRRIRELIHEANNPLAIVTNYLQVLALRLKQDPALQKQLSTLQEEVERVGNIILRLRDVPGAEELPRDEVDVNRVIGDLLEVFRLSHFEPRGIRLDLSLDDGIPVIHSNRNSLKQILTNLIRNAVEALPEGGTIGIATRDQVNRDGRQYVEIRIEDDGPGLPAEVLANLFQPVTSSKGKGHAGLGLTIVRNLVSELGGSIGCRNRRRGGVEFVILLPRKTAHS</sequence>
<comment type="caution">
    <text evidence="6">The sequence shown here is derived from an EMBL/GenBank/DDBJ whole genome shotgun (WGS) entry which is preliminary data.</text>
</comment>
<dbReference type="PANTHER" id="PTHR33525:SF3">
    <property type="entry name" value="RIBONUCLEASE Y"/>
    <property type="match status" value="1"/>
</dbReference>
<protein>
    <recommendedName>
        <fullName evidence="2">histidine kinase</fullName>
        <ecNumber evidence="2">2.7.13.3</ecNumber>
    </recommendedName>
</protein>
<dbReference type="SUPFAM" id="SSF55874">
    <property type="entry name" value="ATPase domain of HSP90 chaperone/DNA topoisomerase II/histidine kinase"/>
    <property type="match status" value="1"/>
</dbReference>
<dbReference type="Gene3D" id="1.10.287.130">
    <property type="match status" value="1"/>
</dbReference>